<keyword evidence="2" id="KW-1185">Reference proteome</keyword>
<dbReference type="EMBL" id="CASHTH010001085">
    <property type="protein sequence ID" value="CAI8011194.1"/>
    <property type="molecule type" value="Genomic_DNA"/>
</dbReference>
<gene>
    <name evidence="1" type="ORF">GBAR_LOCUS7263</name>
</gene>
<accession>A0AA35RHC2</accession>
<organism evidence="1 2">
    <name type="scientific">Geodia barretti</name>
    <name type="common">Barrett's horny sponge</name>
    <dbReference type="NCBI Taxonomy" id="519541"/>
    <lineage>
        <taxon>Eukaryota</taxon>
        <taxon>Metazoa</taxon>
        <taxon>Porifera</taxon>
        <taxon>Demospongiae</taxon>
        <taxon>Heteroscleromorpha</taxon>
        <taxon>Tetractinellida</taxon>
        <taxon>Astrophorina</taxon>
        <taxon>Geodiidae</taxon>
        <taxon>Geodia</taxon>
    </lineage>
</organism>
<proteinExistence type="predicted"/>
<dbReference type="Proteomes" id="UP001174909">
    <property type="component" value="Unassembled WGS sequence"/>
</dbReference>
<comment type="caution">
    <text evidence="1">The sequence shown here is derived from an EMBL/GenBank/DDBJ whole genome shotgun (WGS) entry which is preliminary data.</text>
</comment>
<dbReference type="AlphaFoldDB" id="A0AA35RHC2"/>
<feature type="non-terminal residue" evidence="1">
    <location>
        <position position="1"/>
    </location>
</feature>
<sequence length="167" mass="18491">AEVFPFFAELQTGTDNGVFSNKVKLFSATRSAPNVWERTYYRLDPTSLILETSEGPSNATVLTMVTEPNSDLHSPGGRFHFEYHHHRTEMAPSSSECINASSSTTESLRKLRLCATLASADGLNYCGPHNLVAAESCSRDGSRVITGLLTPFYRFSMQQCKRFADLD</sequence>
<evidence type="ECO:0000313" key="1">
    <source>
        <dbReference type="EMBL" id="CAI8011194.1"/>
    </source>
</evidence>
<name>A0AA35RHC2_GEOBA</name>
<evidence type="ECO:0000313" key="2">
    <source>
        <dbReference type="Proteomes" id="UP001174909"/>
    </source>
</evidence>
<protein>
    <submittedName>
        <fullName evidence="1">Uncharacterized protein</fullName>
    </submittedName>
</protein>
<reference evidence="1" key="1">
    <citation type="submission" date="2023-03" db="EMBL/GenBank/DDBJ databases">
        <authorList>
            <person name="Steffen K."/>
            <person name="Cardenas P."/>
        </authorList>
    </citation>
    <scope>NUCLEOTIDE SEQUENCE</scope>
</reference>